<accession>A0A6S7DV31</accession>
<keyword evidence="2" id="KW-1133">Transmembrane helix</keyword>
<evidence type="ECO:0000256" key="2">
    <source>
        <dbReference type="SAM" id="Phobius"/>
    </source>
</evidence>
<evidence type="ECO:0000313" key="4">
    <source>
        <dbReference type="Proteomes" id="UP000494105"/>
    </source>
</evidence>
<feature type="transmembrane region" description="Helical" evidence="2">
    <location>
        <begin position="241"/>
        <end position="263"/>
    </location>
</feature>
<dbReference type="EMBL" id="CADILD010000001">
    <property type="protein sequence ID" value="CAB3847256.1"/>
    <property type="molecule type" value="Genomic_DNA"/>
</dbReference>
<sequence>MRRVYNGASPFAAFTRGPTAPLTNAMPPSTSRAFDPPPGSDAPRRLRAHWLAELIRLRETHWGPLDDADAVRRVRQLDTDLPSRILARADLLAQRENLVPLVDGWRRSAQAILATLFVLALMSGIGVALGALGDGSRPVNVLWALGAMLGLHALTFLLWLASFLLRPTAATGLGRLWLWATRKLARGPDSALVPQAFLNLLARAGALRWLFGAISHLLWLTALSAALATLLLVLSTASYRFVWATTLLAPDTFVWLTQAIGWLPAHLGFAMPDAAVIRASDGAQTLSADAQVQWSWWLIGVVVVYGIVPRLLAAMLCVAATLRALRRLRIDPLLAGFAPLRDRLEPPAQSTGIDRPVDALHQPRVQSAPLSGLAGQPVLLGLELPGDLAWPPADLPASIQMAGNLDTREERNRVLDALAQAAASRLLIACDARQTPDRGTLSLISELSAHARHTAVWLIASPSDNAHSRAALWRERLLALGLAADAILQTPTAPLNWLEAGHG</sequence>
<gene>
    <name evidence="3" type="ORF">LMG1861_01613</name>
</gene>
<name>A0A6S7DV31_9BURK</name>
<feature type="region of interest" description="Disordered" evidence="1">
    <location>
        <begin position="16"/>
        <end position="41"/>
    </location>
</feature>
<feature type="transmembrane region" description="Helical" evidence="2">
    <location>
        <begin position="217"/>
        <end position="234"/>
    </location>
</feature>
<keyword evidence="2" id="KW-0812">Transmembrane</keyword>
<dbReference type="InterPro" id="IPR021296">
    <property type="entry name" value="DUF2868"/>
</dbReference>
<feature type="transmembrane region" description="Helical" evidence="2">
    <location>
        <begin position="296"/>
        <end position="322"/>
    </location>
</feature>
<proteinExistence type="predicted"/>
<feature type="transmembrane region" description="Helical" evidence="2">
    <location>
        <begin position="111"/>
        <end position="129"/>
    </location>
</feature>
<dbReference type="Proteomes" id="UP000494105">
    <property type="component" value="Unassembled WGS sequence"/>
</dbReference>
<protein>
    <submittedName>
        <fullName evidence="3">Putative membrane protein</fullName>
    </submittedName>
</protein>
<organism evidence="3 4">
    <name type="scientific">Achromobacter piechaudii</name>
    <dbReference type="NCBI Taxonomy" id="72556"/>
    <lineage>
        <taxon>Bacteria</taxon>
        <taxon>Pseudomonadati</taxon>
        <taxon>Pseudomonadota</taxon>
        <taxon>Betaproteobacteria</taxon>
        <taxon>Burkholderiales</taxon>
        <taxon>Alcaligenaceae</taxon>
        <taxon>Achromobacter</taxon>
    </lineage>
</organism>
<keyword evidence="2" id="KW-0472">Membrane</keyword>
<evidence type="ECO:0000313" key="3">
    <source>
        <dbReference type="EMBL" id="CAB3847256.1"/>
    </source>
</evidence>
<evidence type="ECO:0000256" key="1">
    <source>
        <dbReference type="SAM" id="MobiDB-lite"/>
    </source>
</evidence>
<reference evidence="3 4" key="1">
    <citation type="submission" date="2020-04" db="EMBL/GenBank/DDBJ databases">
        <authorList>
            <person name="De Canck E."/>
        </authorList>
    </citation>
    <scope>NUCLEOTIDE SEQUENCE [LARGE SCALE GENOMIC DNA]</scope>
    <source>
        <strain evidence="3 4">LMG 1861</strain>
    </source>
</reference>
<feature type="transmembrane region" description="Helical" evidence="2">
    <location>
        <begin position="141"/>
        <end position="165"/>
    </location>
</feature>
<dbReference type="AlphaFoldDB" id="A0A6S7DV31"/>
<dbReference type="Pfam" id="PF11067">
    <property type="entry name" value="DUF2868"/>
    <property type="match status" value="1"/>
</dbReference>